<dbReference type="HOGENOM" id="CLU_2473668_0_0_1"/>
<evidence type="ECO:0000313" key="2">
    <source>
        <dbReference type="EnsemblProtists" id="EOD26259"/>
    </source>
</evidence>
<organism evidence="2 3">
    <name type="scientific">Emiliania huxleyi (strain CCMP1516)</name>
    <dbReference type="NCBI Taxonomy" id="280463"/>
    <lineage>
        <taxon>Eukaryota</taxon>
        <taxon>Haptista</taxon>
        <taxon>Haptophyta</taxon>
        <taxon>Prymnesiophyceae</taxon>
        <taxon>Isochrysidales</taxon>
        <taxon>Noelaerhabdaceae</taxon>
        <taxon>Emiliania</taxon>
    </lineage>
</organism>
<protein>
    <submittedName>
        <fullName evidence="2">Uncharacterized protein</fullName>
    </submittedName>
</protein>
<reference evidence="3" key="1">
    <citation type="journal article" date="2013" name="Nature">
        <title>Pan genome of the phytoplankton Emiliania underpins its global distribution.</title>
        <authorList>
            <person name="Read B.A."/>
            <person name="Kegel J."/>
            <person name="Klute M.J."/>
            <person name="Kuo A."/>
            <person name="Lefebvre S.C."/>
            <person name="Maumus F."/>
            <person name="Mayer C."/>
            <person name="Miller J."/>
            <person name="Monier A."/>
            <person name="Salamov A."/>
            <person name="Young J."/>
            <person name="Aguilar M."/>
            <person name="Claverie J.M."/>
            <person name="Frickenhaus S."/>
            <person name="Gonzalez K."/>
            <person name="Herman E.K."/>
            <person name="Lin Y.C."/>
            <person name="Napier J."/>
            <person name="Ogata H."/>
            <person name="Sarno A.F."/>
            <person name="Shmutz J."/>
            <person name="Schroeder D."/>
            <person name="de Vargas C."/>
            <person name="Verret F."/>
            <person name="von Dassow P."/>
            <person name="Valentin K."/>
            <person name="Van de Peer Y."/>
            <person name="Wheeler G."/>
            <person name="Dacks J.B."/>
            <person name="Delwiche C.F."/>
            <person name="Dyhrman S.T."/>
            <person name="Glockner G."/>
            <person name="John U."/>
            <person name="Richards T."/>
            <person name="Worden A.Z."/>
            <person name="Zhang X."/>
            <person name="Grigoriev I.V."/>
            <person name="Allen A.E."/>
            <person name="Bidle K."/>
            <person name="Borodovsky M."/>
            <person name="Bowler C."/>
            <person name="Brownlee C."/>
            <person name="Cock J.M."/>
            <person name="Elias M."/>
            <person name="Gladyshev V.N."/>
            <person name="Groth M."/>
            <person name="Guda C."/>
            <person name="Hadaegh A."/>
            <person name="Iglesias-Rodriguez M.D."/>
            <person name="Jenkins J."/>
            <person name="Jones B.M."/>
            <person name="Lawson T."/>
            <person name="Leese F."/>
            <person name="Lindquist E."/>
            <person name="Lobanov A."/>
            <person name="Lomsadze A."/>
            <person name="Malik S.B."/>
            <person name="Marsh M.E."/>
            <person name="Mackinder L."/>
            <person name="Mock T."/>
            <person name="Mueller-Roeber B."/>
            <person name="Pagarete A."/>
            <person name="Parker M."/>
            <person name="Probert I."/>
            <person name="Quesneville H."/>
            <person name="Raines C."/>
            <person name="Rensing S.A."/>
            <person name="Riano-Pachon D.M."/>
            <person name="Richier S."/>
            <person name="Rokitta S."/>
            <person name="Shiraiwa Y."/>
            <person name="Soanes D.M."/>
            <person name="van der Giezen M."/>
            <person name="Wahlund T.M."/>
            <person name="Williams B."/>
            <person name="Wilson W."/>
            <person name="Wolfe G."/>
            <person name="Wurch L.L."/>
        </authorList>
    </citation>
    <scope>NUCLEOTIDE SEQUENCE</scope>
</reference>
<name>A0A0D3JRX4_EMIH1</name>
<proteinExistence type="predicted"/>
<evidence type="ECO:0000313" key="3">
    <source>
        <dbReference type="Proteomes" id="UP000013827"/>
    </source>
</evidence>
<dbReference type="GeneID" id="17271804"/>
<dbReference type="AlphaFoldDB" id="A0A0D3JRX4"/>
<evidence type="ECO:0000256" key="1">
    <source>
        <dbReference type="SAM" id="MobiDB-lite"/>
    </source>
</evidence>
<dbReference type="Proteomes" id="UP000013827">
    <property type="component" value="Unassembled WGS sequence"/>
</dbReference>
<keyword evidence="3" id="KW-1185">Reference proteome</keyword>
<dbReference type="EnsemblProtists" id="EOD26259">
    <property type="protein sequence ID" value="EOD26259"/>
    <property type="gene ID" value="EMIHUDRAFT_236856"/>
</dbReference>
<dbReference type="PaxDb" id="2903-EOD26259"/>
<dbReference type="RefSeq" id="XP_005778688.1">
    <property type="nucleotide sequence ID" value="XM_005778631.1"/>
</dbReference>
<sequence>MQKAALAALRATWRARRSDGPSGPHGMPGFGAGDDAYGHPEGLLATATVVPVAVPDPVAGVLRLLHGVVVAPCGSGPGGAAGRAGADS</sequence>
<reference evidence="2" key="2">
    <citation type="submission" date="2024-10" db="UniProtKB">
        <authorList>
            <consortium name="EnsemblProtists"/>
        </authorList>
    </citation>
    <scope>IDENTIFICATION</scope>
</reference>
<feature type="region of interest" description="Disordered" evidence="1">
    <location>
        <begin position="13"/>
        <end position="34"/>
    </location>
</feature>
<dbReference type="KEGG" id="ehx:EMIHUDRAFT_236856"/>
<accession>A0A0D3JRX4</accession>